<comment type="caution">
    <text evidence="1">The sequence shown here is derived from an EMBL/GenBank/DDBJ whole genome shotgun (WGS) entry which is preliminary data.</text>
</comment>
<reference evidence="1 2" key="1">
    <citation type="journal article" date="2020" name="Microorganisms">
        <title>Osmotic Adaptation and Compatible Solute Biosynthesis of Phototrophic Bacteria as Revealed from Genome Analyses.</title>
        <authorList>
            <person name="Imhoff J.F."/>
            <person name="Rahn T."/>
            <person name="Kunzel S."/>
            <person name="Keller A."/>
            <person name="Neulinger S.C."/>
        </authorList>
    </citation>
    <scope>NUCLEOTIDE SEQUENCE [LARGE SCALE GENOMIC DNA]</scope>
    <source>
        <strain evidence="1 2">DSM 6210</strain>
    </source>
</reference>
<protein>
    <submittedName>
        <fullName evidence="1">Type I-MYXAN CRISPR-associated protein Cas6/Cmx6</fullName>
    </submittedName>
</protein>
<dbReference type="InterPro" id="IPR014174">
    <property type="entry name" value="CRISPR-assoc_prot_Cas6/Cmx6"/>
</dbReference>
<evidence type="ECO:0000313" key="2">
    <source>
        <dbReference type="Proteomes" id="UP000748752"/>
    </source>
</evidence>
<dbReference type="Proteomes" id="UP000748752">
    <property type="component" value="Unassembled WGS sequence"/>
</dbReference>
<dbReference type="EMBL" id="NRRV01000012">
    <property type="protein sequence ID" value="MBK1630503.1"/>
    <property type="molecule type" value="Genomic_DNA"/>
</dbReference>
<sequence>MFWQDEEETSAITIPDDIVDVLFTLQCRSLPVDHAHALSQALLAAVPWLAEADAGIHTIHVAGSQNGWERPSHGGGQHLLLSRRTKLSIRVPEARVAALKAALEGISLDIGGAELGIGAGKPKRLGKPTTLFARYVAGPEDLDEEAFLRWTAERLREQLDIRVRKALCGKQTPLTTPNGALPTRSLMLADLKPEESLRLQQQGLGPHRLMGCGLFIPHKGIDAVHKAE</sequence>
<gene>
    <name evidence="1" type="primary">cas6</name>
    <name evidence="1" type="ORF">CKO31_07040</name>
</gene>
<proteinExistence type="predicted"/>
<dbReference type="NCBIfam" id="TIGR02807">
    <property type="entry name" value="cas6_cmx6"/>
    <property type="match status" value="1"/>
</dbReference>
<evidence type="ECO:0000313" key="1">
    <source>
        <dbReference type="EMBL" id="MBK1630503.1"/>
    </source>
</evidence>
<organism evidence="1 2">
    <name type="scientific">Thiohalocapsa halophila</name>
    <dbReference type="NCBI Taxonomy" id="69359"/>
    <lineage>
        <taxon>Bacteria</taxon>
        <taxon>Pseudomonadati</taxon>
        <taxon>Pseudomonadota</taxon>
        <taxon>Gammaproteobacteria</taxon>
        <taxon>Chromatiales</taxon>
        <taxon>Chromatiaceae</taxon>
        <taxon>Thiohalocapsa</taxon>
    </lineage>
</organism>
<name>A0ABS1CF33_9GAMM</name>
<accession>A0ABS1CF33</accession>
<dbReference type="Pfam" id="PF09559">
    <property type="entry name" value="Cas6"/>
    <property type="match status" value="1"/>
</dbReference>
<dbReference type="RefSeq" id="WP_200235411.1">
    <property type="nucleotide sequence ID" value="NZ_NRRV01000012.1"/>
</dbReference>
<keyword evidence="2" id="KW-1185">Reference proteome</keyword>